<dbReference type="Pfam" id="PF01066">
    <property type="entry name" value="CDP-OH_P_transf"/>
    <property type="match status" value="1"/>
</dbReference>
<protein>
    <submittedName>
        <fullName evidence="5">Phosphatidylglycerophosphate synthase</fullName>
    </submittedName>
</protein>
<dbReference type="InterPro" id="IPR043130">
    <property type="entry name" value="CDP-OH_PTrfase_TM_dom"/>
</dbReference>
<keyword evidence="3" id="KW-0812">Transmembrane</keyword>
<dbReference type="EMBL" id="QTUC01000001">
    <property type="protein sequence ID" value="REF37507.1"/>
    <property type="molecule type" value="Genomic_DNA"/>
</dbReference>
<dbReference type="InterPro" id="IPR048254">
    <property type="entry name" value="CDP_ALCOHOL_P_TRANSF_CS"/>
</dbReference>
<dbReference type="AlphaFoldDB" id="A0A3D9V7M2"/>
<evidence type="ECO:0000256" key="1">
    <source>
        <dbReference type="ARBA" id="ARBA00022679"/>
    </source>
</evidence>
<keyword evidence="1 2" id="KW-0808">Transferase</keyword>
<feature type="transmembrane region" description="Helical" evidence="3">
    <location>
        <begin position="457"/>
        <end position="474"/>
    </location>
</feature>
<dbReference type="InterPro" id="IPR000462">
    <property type="entry name" value="CDP-OH_P_trans"/>
</dbReference>
<comment type="similarity">
    <text evidence="2">Belongs to the CDP-alcohol phosphatidyltransferase class-I family.</text>
</comment>
<feature type="domain" description="DUF5941" evidence="4">
    <location>
        <begin position="403"/>
        <end position="593"/>
    </location>
</feature>
<feature type="transmembrane region" description="Helical" evidence="3">
    <location>
        <begin position="494"/>
        <end position="519"/>
    </location>
</feature>
<feature type="transmembrane region" description="Helical" evidence="3">
    <location>
        <begin position="369"/>
        <end position="386"/>
    </location>
</feature>
<dbReference type="OrthoDB" id="4850070at2"/>
<dbReference type="RefSeq" id="WP_115850957.1">
    <property type="nucleotide sequence ID" value="NZ_QTUC01000001.1"/>
</dbReference>
<dbReference type="PROSITE" id="PS00379">
    <property type="entry name" value="CDP_ALCOHOL_P_TRANSF"/>
    <property type="match status" value="1"/>
</dbReference>
<gene>
    <name evidence="5" type="ORF">DFJ64_2951</name>
</gene>
<accession>A0A3D9V7M2</accession>
<dbReference type="Pfam" id="PF19365">
    <property type="entry name" value="DUF5941"/>
    <property type="match status" value="1"/>
</dbReference>
<evidence type="ECO:0000313" key="6">
    <source>
        <dbReference type="Proteomes" id="UP000256485"/>
    </source>
</evidence>
<keyword evidence="3" id="KW-0472">Membrane</keyword>
<dbReference type="Gene3D" id="1.20.120.1760">
    <property type="match status" value="1"/>
</dbReference>
<evidence type="ECO:0000256" key="3">
    <source>
        <dbReference type="SAM" id="Phobius"/>
    </source>
</evidence>
<dbReference type="GO" id="GO:0016780">
    <property type="term" value="F:phosphotransferase activity, for other substituted phosphate groups"/>
    <property type="evidence" value="ECO:0007669"/>
    <property type="project" value="InterPro"/>
</dbReference>
<proteinExistence type="inferred from homology"/>
<organism evidence="5 6">
    <name type="scientific">Thermasporomyces composti</name>
    <dbReference type="NCBI Taxonomy" id="696763"/>
    <lineage>
        <taxon>Bacteria</taxon>
        <taxon>Bacillati</taxon>
        <taxon>Actinomycetota</taxon>
        <taxon>Actinomycetes</taxon>
        <taxon>Propionibacteriales</taxon>
        <taxon>Nocardioidaceae</taxon>
        <taxon>Thermasporomyces</taxon>
    </lineage>
</organism>
<feature type="transmembrane region" description="Helical" evidence="3">
    <location>
        <begin position="565"/>
        <end position="583"/>
    </location>
</feature>
<evidence type="ECO:0000313" key="5">
    <source>
        <dbReference type="EMBL" id="REF37507.1"/>
    </source>
</evidence>
<dbReference type="Proteomes" id="UP000256485">
    <property type="component" value="Unassembled WGS sequence"/>
</dbReference>
<dbReference type="GO" id="GO:0008654">
    <property type="term" value="P:phospholipid biosynthetic process"/>
    <property type="evidence" value="ECO:0007669"/>
    <property type="project" value="InterPro"/>
</dbReference>
<feature type="transmembrane region" description="Helical" evidence="3">
    <location>
        <begin position="407"/>
        <end position="425"/>
    </location>
</feature>
<dbReference type="GO" id="GO:0016020">
    <property type="term" value="C:membrane"/>
    <property type="evidence" value="ECO:0007669"/>
    <property type="project" value="InterPro"/>
</dbReference>
<reference evidence="5 6" key="1">
    <citation type="submission" date="2018-08" db="EMBL/GenBank/DDBJ databases">
        <title>Sequencing the genomes of 1000 actinobacteria strains.</title>
        <authorList>
            <person name="Klenk H.-P."/>
        </authorList>
    </citation>
    <scope>NUCLEOTIDE SEQUENCE [LARGE SCALE GENOMIC DNA]</scope>
    <source>
        <strain evidence="5 6">DSM 22891</strain>
    </source>
</reference>
<sequence length="606" mass="63861">MALPTAFLVGPVASAEPGEEPVAGQLRALGYDVVDTSTAPDLVTAISAAPAGPVALVDRRYVGHLHALRRAVCDSRPDALAGPGTLRVAHRARPQLVTALTSVPAASSGGGARPSGDAIDVGQLADVLARRIDVTRLDPAPLVAGLADTAEERAALQARMAAVDEERVRLTTSVKSGDTAFTTFAVRPYSGHIARWLARLGVTPNQVTVASLLVALGAAASCATGTRLGWVLGALLFHLSFVLDCVDGDLARYTVRFSQLGARLDLTADRIKEYALFAGLALGVASTDGAIWWLAGAAMALQTLRHHMHFAWDAVTAGLDEAPPLAAQVQARLHGGRWKVWLRRAIVLPQGERSALICLLVAFTTPRTVFVVLLAVGVLAAAYAFLGRLLRSLRRVRNPWSKTAGRSLGAMVDVGPVGWIVHNALPGRSLPAPLTTFIALIVLAFSLAVVPTVGGSWVIVGVLWYALLVSFASRQPLNGWADWVLPPSFRSAEYTLVLALAALLEPRALPVAFLYVAVCAFHHYDAVYRLRADGEVPPRWLVIATGGHDGRMLVVALLALLGDSAFYLGLIVLTAVLAVLFVGESVHATLQAARVAEGRTAQGAAG</sequence>
<dbReference type="InterPro" id="IPR045985">
    <property type="entry name" value="DUF5941"/>
</dbReference>
<keyword evidence="3" id="KW-1133">Transmembrane helix</keyword>
<evidence type="ECO:0000259" key="4">
    <source>
        <dbReference type="Pfam" id="PF19365"/>
    </source>
</evidence>
<keyword evidence="6" id="KW-1185">Reference proteome</keyword>
<comment type="caution">
    <text evidence="5">The sequence shown here is derived from an EMBL/GenBank/DDBJ whole genome shotgun (WGS) entry which is preliminary data.</text>
</comment>
<name>A0A3D9V7M2_THECX</name>
<evidence type="ECO:0000256" key="2">
    <source>
        <dbReference type="RuleBase" id="RU003750"/>
    </source>
</evidence>